<dbReference type="WBParaSite" id="ES5_v2.g12538.t1">
    <property type="protein sequence ID" value="ES5_v2.g12538.t1"/>
    <property type="gene ID" value="ES5_v2.g12538"/>
</dbReference>
<protein>
    <submittedName>
        <fullName evidence="2">Uncharacterized protein</fullName>
    </submittedName>
</protein>
<evidence type="ECO:0000313" key="2">
    <source>
        <dbReference type="WBParaSite" id="ES5_v2.g12538.t1"/>
    </source>
</evidence>
<name>A0AC34F5Y8_9BILA</name>
<reference evidence="2" key="1">
    <citation type="submission" date="2022-11" db="UniProtKB">
        <authorList>
            <consortium name="WormBaseParasite"/>
        </authorList>
    </citation>
    <scope>IDENTIFICATION</scope>
</reference>
<evidence type="ECO:0000313" key="1">
    <source>
        <dbReference type="Proteomes" id="UP000887579"/>
    </source>
</evidence>
<dbReference type="Proteomes" id="UP000887579">
    <property type="component" value="Unplaced"/>
</dbReference>
<sequence>MRDKKFNKEQLQKVKKQKANIDAKIKEEEGIAHDRNGEIMCCIPFMKCTRIGHPLPESMETGVKMSCTNSECAYAKHLVHIECFRSLEQNLMTLMAVKGYDKSVTENVRINNDRLWIKKGLALTQKNLKCACGKGQIIRDNDAWEEREKLYGPPVEEKEKKKKTKTTKLPSIITNVKPPISAPAPQDVKKLRNLDDHFLSRRSPPPEENYYTDKYGSSSSLKAKNIHSIPSHTFSKPSYMNNIRPLKPTGVNARAAAPKQPPVKKYPIGFAPIERKPVQKVEEDTEESDQSDSETEEVSTEKENTFKNDGWKESMQQEQNIVRANETIFPHYHYSYNQNPNLKNALTQTDETNFPAALIKEPWLKIYSSKDSFDSGLGNVSPKEEWKDDSDSNNYNYSSIGDFNSGRSSVLQGASDSDNMSSVSERYPAKITYIFLNDGKFGVEINRNGTKKMLKNIFDILKIIGKPAENIRIDPRWGFQITNYNGGVGFVIETPNGTRTFPEASVLAAFFKAMKIRAETYLDDDITEIYVATNFGVTDSQRNIFNQAALKVNLEIKLFSSY</sequence>
<proteinExistence type="predicted"/>
<organism evidence="1 2">
    <name type="scientific">Panagrolaimus sp. ES5</name>
    <dbReference type="NCBI Taxonomy" id="591445"/>
    <lineage>
        <taxon>Eukaryota</taxon>
        <taxon>Metazoa</taxon>
        <taxon>Ecdysozoa</taxon>
        <taxon>Nematoda</taxon>
        <taxon>Chromadorea</taxon>
        <taxon>Rhabditida</taxon>
        <taxon>Tylenchina</taxon>
        <taxon>Panagrolaimomorpha</taxon>
        <taxon>Panagrolaimoidea</taxon>
        <taxon>Panagrolaimidae</taxon>
        <taxon>Panagrolaimus</taxon>
    </lineage>
</organism>
<accession>A0AC34F5Y8</accession>